<feature type="compositionally biased region" description="Basic and acidic residues" evidence="1">
    <location>
        <begin position="66"/>
        <end position="79"/>
    </location>
</feature>
<evidence type="ECO:0000256" key="1">
    <source>
        <dbReference type="SAM" id="MobiDB-lite"/>
    </source>
</evidence>
<evidence type="ECO:0000313" key="2">
    <source>
        <dbReference type="EMBL" id="PRW44273.1"/>
    </source>
</evidence>
<gene>
    <name evidence="2" type="ORF">C2E21_6837</name>
</gene>
<dbReference type="AlphaFoldDB" id="A0A2P6TJM8"/>
<comment type="caution">
    <text evidence="2">The sequence shown here is derived from an EMBL/GenBank/DDBJ whole genome shotgun (WGS) entry which is preliminary data.</text>
</comment>
<dbReference type="OrthoDB" id="10410462at2759"/>
<keyword evidence="3" id="KW-1185">Reference proteome</keyword>
<protein>
    <submittedName>
        <fullName evidence="2">Uncharacterized protein</fullName>
    </submittedName>
</protein>
<dbReference type="Proteomes" id="UP000239899">
    <property type="component" value="Unassembled WGS sequence"/>
</dbReference>
<sequence>MEGEGPAQKLAYALPEHLPGKKVQTEVKSGHEEGNKRWKEEEWAGAPPEHRDADSGVPGTSSPRGKVPETVEGREGWRD</sequence>
<reference evidence="2 3" key="1">
    <citation type="journal article" date="2018" name="Plant J.">
        <title>Genome sequences of Chlorella sorokiniana UTEX 1602 and Micractinium conductrix SAG 241.80: implications to maltose excretion by a green alga.</title>
        <authorList>
            <person name="Arriola M.B."/>
            <person name="Velmurugan N."/>
            <person name="Zhang Y."/>
            <person name="Plunkett M.H."/>
            <person name="Hondzo H."/>
            <person name="Barney B.M."/>
        </authorList>
    </citation>
    <scope>NUCLEOTIDE SEQUENCE [LARGE SCALE GENOMIC DNA]</scope>
    <source>
        <strain evidence="3">UTEX 1602</strain>
    </source>
</reference>
<accession>A0A2P6TJM8</accession>
<evidence type="ECO:0000313" key="3">
    <source>
        <dbReference type="Proteomes" id="UP000239899"/>
    </source>
</evidence>
<organism evidence="2 3">
    <name type="scientific">Chlorella sorokiniana</name>
    <name type="common">Freshwater green alga</name>
    <dbReference type="NCBI Taxonomy" id="3076"/>
    <lineage>
        <taxon>Eukaryota</taxon>
        <taxon>Viridiplantae</taxon>
        <taxon>Chlorophyta</taxon>
        <taxon>core chlorophytes</taxon>
        <taxon>Trebouxiophyceae</taxon>
        <taxon>Chlorellales</taxon>
        <taxon>Chlorellaceae</taxon>
        <taxon>Chlorella clade</taxon>
        <taxon>Chlorella</taxon>
    </lineage>
</organism>
<name>A0A2P6TJM8_CHLSO</name>
<proteinExistence type="predicted"/>
<feature type="region of interest" description="Disordered" evidence="1">
    <location>
        <begin position="1"/>
        <end position="79"/>
    </location>
</feature>
<dbReference type="EMBL" id="LHPG02000013">
    <property type="protein sequence ID" value="PRW44273.1"/>
    <property type="molecule type" value="Genomic_DNA"/>
</dbReference>
<feature type="compositionally biased region" description="Basic and acidic residues" evidence="1">
    <location>
        <begin position="23"/>
        <end position="54"/>
    </location>
</feature>